<evidence type="ECO:0000259" key="2">
    <source>
        <dbReference type="Pfam" id="PF13191"/>
    </source>
</evidence>
<gene>
    <name evidence="3" type="ORF">SEMRO_2213_G319310.1</name>
</gene>
<dbReference type="PANTHER" id="PTHR43642">
    <property type="entry name" value="HYBRID SIGNAL TRANSDUCTION HISTIDINE KINASE G"/>
    <property type="match status" value="1"/>
</dbReference>
<dbReference type="InterPro" id="IPR027417">
    <property type="entry name" value="P-loop_NTPase"/>
</dbReference>
<name>A0A9N8EYP5_9STRA</name>
<organism evidence="3 4">
    <name type="scientific">Seminavis robusta</name>
    <dbReference type="NCBI Taxonomy" id="568900"/>
    <lineage>
        <taxon>Eukaryota</taxon>
        <taxon>Sar</taxon>
        <taxon>Stramenopiles</taxon>
        <taxon>Ochrophyta</taxon>
        <taxon>Bacillariophyta</taxon>
        <taxon>Bacillariophyceae</taxon>
        <taxon>Bacillariophycidae</taxon>
        <taxon>Naviculales</taxon>
        <taxon>Naviculaceae</taxon>
        <taxon>Seminavis</taxon>
    </lineage>
</organism>
<dbReference type="Proteomes" id="UP001153069">
    <property type="component" value="Unassembled WGS sequence"/>
</dbReference>
<feature type="compositionally biased region" description="Basic and acidic residues" evidence="1">
    <location>
        <begin position="7"/>
        <end position="16"/>
    </location>
</feature>
<dbReference type="PANTHER" id="PTHR43642:SF1">
    <property type="entry name" value="HYBRID SIGNAL TRANSDUCTION HISTIDINE KINASE G"/>
    <property type="match status" value="1"/>
</dbReference>
<accession>A0A9N8EYP5</accession>
<protein>
    <submittedName>
        <fullName evidence="3">Transcriptional regulator</fullName>
    </submittedName>
</protein>
<evidence type="ECO:0000313" key="4">
    <source>
        <dbReference type="Proteomes" id="UP001153069"/>
    </source>
</evidence>
<dbReference type="Pfam" id="PF13191">
    <property type="entry name" value="AAA_16"/>
    <property type="match status" value="1"/>
</dbReference>
<dbReference type="SUPFAM" id="SSF52540">
    <property type="entry name" value="P-loop containing nucleoside triphosphate hydrolases"/>
    <property type="match status" value="1"/>
</dbReference>
<feature type="domain" description="Orc1-like AAA ATPase" evidence="2">
    <location>
        <begin position="55"/>
        <end position="247"/>
    </location>
</feature>
<dbReference type="InterPro" id="IPR041664">
    <property type="entry name" value="AAA_16"/>
</dbReference>
<dbReference type="OrthoDB" id="45468at2759"/>
<feature type="region of interest" description="Disordered" evidence="1">
    <location>
        <begin position="1"/>
        <end position="45"/>
    </location>
</feature>
<dbReference type="InterPro" id="IPR053159">
    <property type="entry name" value="Hybrid_Histidine_Kinase"/>
</dbReference>
<evidence type="ECO:0000256" key="1">
    <source>
        <dbReference type="SAM" id="MobiDB-lite"/>
    </source>
</evidence>
<proteinExistence type="predicted"/>
<dbReference type="Gene3D" id="3.40.50.300">
    <property type="entry name" value="P-loop containing nucleotide triphosphate hydrolases"/>
    <property type="match status" value="1"/>
</dbReference>
<reference evidence="3" key="1">
    <citation type="submission" date="2020-06" db="EMBL/GenBank/DDBJ databases">
        <authorList>
            <consortium name="Plant Systems Biology data submission"/>
        </authorList>
    </citation>
    <scope>NUCLEOTIDE SEQUENCE</scope>
    <source>
        <strain evidence="3">D6</strain>
    </source>
</reference>
<sequence>MPLSSLRDNKNEDYRSGEFGLVGAEQGDETAYDTRRPPAVDDSAAPRIEFPQDKIYGRDEEFATLRGLYDDASDGDGPEVVFLSGYSGSGKTRLVNEAFGKTPVFIQGKYEELQTDDVYMGIVEAFGRWYESLKSESRKEFLVHLEEAVGDDIAVVEELIPGMMDCGSSVGSRSSSAMLLGQIDVSTLNKNRVHFVLTCFLKAIGSSVSSEGAFVLFLDDLQWAQTESLELLRAILTDSTINNFLFVGGYRSQEVLQNHPLAEMMDEMDMHLADYETLELKDLNRQHLNAFIADTLNLTPDQVQPLTDAIFSKTFGNIFFTMQALEQLVRKNALYYDMTVFQWQWVDNLTSQHLDELLSNDVVAMIKSKMEEDLSPQLHKVLIVAANLSRNTFDFKTLAAAADTTVYGPRIQSHALQKLLDDAVAEGLLFCSSTNNPQEEDPTTYKYTFYHDRIREAAGSLVVGESREQLLFHIGKVLAERAVNKDQGAEEWMLFGAAHHLNAAPTRCHPTTNDWKLTMAKLNLETARASMAMAAFQKAANYTEHGMAFLPSSNESSWNSAESHDLCFDLYSTAAEACRLTGDIAKMQQYSNNLLQNAQAKDDDKLFKVRYNLAVGLFYGAEQHQESLAIMLDLLSNLNCRFPKGTVSCVSKTIGHLVSLPFAKGKRTNKELEKVEFMERQETFKCMMILDKLFELCYLMKKEDLLPLVIFRAHEYTLKYGLCIYSPKLFAAISLFFSEALNDLKGAAVYANYALALMRKVNHRPIECGTLMIAYFFGLHWTVPVKDCIEPMRHAYTIGTKTGELENPMWCIFNVFLFSFQAGVSLSKIEASIVQHLPEMEAKSLKMIVYCATSFLNLTLTLMGRSTNVENGTETDEAMSEVPVAILIAAAGTRIKQGYFGDYESCAESGLKAGSDVRKASPGGPIPVMDMCVCALSCYIMAQRTGKSKYTREAKSIHKTFKGWAKQGNPNIMHWTLLLDAESAALSGKKKKKVVIEKYESAISLAKEGGYLHDAAIGSERLGEFMLEVLSEEQEAAVVLKQSLRLWQDWGARGKADRMIEKYPQILQQPEEAKKN</sequence>
<dbReference type="EMBL" id="CAICTM010002211">
    <property type="protein sequence ID" value="CAB9528384.1"/>
    <property type="molecule type" value="Genomic_DNA"/>
</dbReference>
<keyword evidence="4" id="KW-1185">Reference proteome</keyword>
<comment type="caution">
    <text evidence="3">The sequence shown here is derived from an EMBL/GenBank/DDBJ whole genome shotgun (WGS) entry which is preliminary data.</text>
</comment>
<evidence type="ECO:0000313" key="3">
    <source>
        <dbReference type="EMBL" id="CAB9528384.1"/>
    </source>
</evidence>
<dbReference type="AlphaFoldDB" id="A0A9N8EYP5"/>